<gene>
    <name evidence="1" type="ORF">Taro_047052</name>
</gene>
<dbReference type="EMBL" id="NMUH01005967">
    <property type="protein sequence ID" value="MQM14124.1"/>
    <property type="molecule type" value="Genomic_DNA"/>
</dbReference>
<dbReference type="AlphaFoldDB" id="A0A843X6S8"/>
<evidence type="ECO:0000313" key="1">
    <source>
        <dbReference type="EMBL" id="MQM14124.1"/>
    </source>
</evidence>
<name>A0A843X6S8_COLES</name>
<reference evidence="1" key="1">
    <citation type="submission" date="2017-07" db="EMBL/GenBank/DDBJ databases">
        <title>Taro Niue Genome Assembly and Annotation.</title>
        <authorList>
            <person name="Atibalentja N."/>
            <person name="Keating K."/>
            <person name="Fields C.J."/>
        </authorList>
    </citation>
    <scope>NUCLEOTIDE SEQUENCE</scope>
    <source>
        <strain evidence="1">Niue_2</strain>
        <tissue evidence="1">Leaf</tissue>
    </source>
</reference>
<protein>
    <submittedName>
        <fullName evidence="1">Uncharacterized protein</fullName>
    </submittedName>
</protein>
<organism evidence="1 2">
    <name type="scientific">Colocasia esculenta</name>
    <name type="common">Wild taro</name>
    <name type="synonym">Arum esculentum</name>
    <dbReference type="NCBI Taxonomy" id="4460"/>
    <lineage>
        <taxon>Eukaryota</taxon>
        <taxon>Viridiplantae</taxon>
        <taxon>Streptophyta</taxon>
        <taxon>Embryophyta</taxon>
        <taxon>Tracheophyta</taxon>
        <taxon>Spermatophyta</taxon>
        <taxon>Magnoliopsida</taxon>
        <taxon>Liliopsida</taxon>
        <taxon>Araceae</taxon>
        <taxon>Aroideae</taxon>
        <taxon>Colocasieae</taxon>
        <taxon>Colocasia</taxon>
    </lineage>
</organism>
<comment type="caution">
    <text evidence="1">The sequence shown here is derived from an EMBL/GenBank/DDBJ whole genome shotgun (WGS) entry which is preliminary data.</text>
</comment>
<accession>A0A843X6S8</accession>
<evidence type="ECO:0000313" key="2">
    <source>
        <dbReference type="Proteomes" id="UP000652761"/>
    </source>
</evidence>
<sequence>MDSHMADEQVVPMKYLEVSVHNGLVGCQERRTLTRPGRLSCSGLTSLWFDRFWSRNLGVGRDLWSRRDKVLVASPRPIVFLGPSVKNRGRHPFPPSPFFFPFFFLPELPCFLLCVRGACGKEVTSPSCRQRARGAWSEEVATIPT</sequence>
<dbReference type="Proteomes" id="UP000652761">
    <property type="component" value="Unassembled WGS sequence"/>
</dbReference>
<keyword evidence="2" id="KW-1185">Reference proteome</keyword>
<proteinExistence type="predicted"/>